<gene>
    <name evidence="7" type="ORF">CUNI_LOCUS1387</name>
</gene>
<dbReference type="EMBL" id="CAJHNH020000169">
    <property type="protein sequence ID" value="CAG5115829.1"/>
    <property type="molecule type" value="Genomic_DNA"/>
</dbReference>
<evidence type="ECO:0000259" key="6">
    <source>
        <dbReference type="PROSITE" id="PS50011"/>
    </source>
</evidence>
<dbReference type="GO" id="GO:0005634">
    <property type="term" value="C:nucleus"/>
    <property type="evidence" value="ECO:0007669"/>
    <property type="project" value="TreeGrafter"/>
</dbReference>
<proteinExistence type="predicted"/>
<evidence type="ECO:0000256" key="4">
    <source>
        <dbReference type="ARBA" id="ARBA00022777"/>
    </source>
</evidence>
<dbReference type="PANTHER" id="PTHR24345">
    <property type="entry name" value="SERINE/THREONINE-PROTEIN KINASE PLK"/>
    <property type="match status" value="1"/>
</dbReference>
<dbReference type="InterPro" id="IPR008271">
    <property type="entry name" value="Ser/Thr_kinase_AS"/>
</dbReference>
<name>A0A8S3YF08_9EUPU</name>
<keyword evidence="2" id="KW-0808">Transferase</keyword>
<dbReference type="PROSITE" id="PS00108">
    <property type="entry name" value="PROTEIN_KINASE_ST"/>
    <property type="match status" value="1"/>
</dbReference>
<accession>A0A8S3YF08</accession>
<keyword evidence="1" id="KW-0723">Serine/threonine-protein kinase</keyword>
<dbReference type="OrthoDB" id="6068455at2759"/>
<dbReference type="Gene3D" id="1.10.510.10">
    <property type="entry name" value="Transferase(Phosphotransferase) domain 1"/>
    <property type="match status" value="1"/>
</dbReference>
<dbReference type="PANTHER" id="PTHR24345:SF0">
    <property type="entry name" value="CELL CYCLE SERINE_THREONINE-PROTEIN KINASE CDC5_MSD2"/>
    <property type="match status" value="1"/>
</dbReference>
<evidence type="ECO:0000313" key="8">
    <source>
        <dbReference type="Proteomes" id="UP000678393"/>
    </source>
</evidence>
<keyword evidence="8" id="KW-1185">Reference proteome</keyword>
<evidence type="ECO:0000256" key="1">
    <source>
        <dbReference type="ARBA" id="ARBA00022527"/>
    </source>
</evidence>
<dbReference type="AlphaFoldDB" id="A0A8S3YF08"/>
<dbReference type="InterPro" id="IPR011009">
    <property type="entry name" value="Kinase-like_dom_sf"/>
</dbReference>
<dbReference type="Pfam" id="PF00069">
    <property type="entry name" value="Pkinase"/>
    <property type="match status" value="1"/>
</dbReference>
<dbReference type="PROSITE" id="PS50011">
    <property type="entry name" value="PROTEIN_KINASE_DOM"/>
    <property type="match status" value="1"/>
</dbReference>
<keyword evidence="3" id="KW-0547">Nucleotide-binding</keyword>
<dbReference type="GO" id="GO:0004674">
    <property type="term" value="F:protein serine/threonine kinase activity"/>
    <property type="evidence" value="ECO:0007669"/>
    <property type="project" value="UniProtKB-KW"/>
</dbReference>
<evidence type="ECO:0000256" key="3">
    <source>
        <dbReference type="ARBA" id="ARBA00022741"/>
    </source>
</evidence>
<dbReference type="SUPFAM" id="SSF56112">
    <property type="entry name" value="Protein kinase-like (PK-like)"/>
    <property type="match status" value="1"/>
</dbReference>
<sequence length="284" mass="32511">MANSVLQNPKVYLLETDFFTQFNLKADEVLDKGMCGEIVLAIPQAKPDLRRIVKKFSLLDEEHKVRNMRAFQAEVQFMQSLCHPYLTKCLIAGRCQDYQAICMYYYSRGTLDSQVGTLSMDLSELCISQVGCALRYLHRHNIAHLDVKLDNIFLDEDFNAILGDFGVAIELHPGQKTVPKSYCGGTPCYHGPERRGAADDKELDPYRLDSFALGVCMWALMMGRQPGLKIDYFYEARKNQDLPSYIRELLLKLLDRSPGKRVTIPGFLLRLRKKSIHRQVINSH</sequence>
<organism evidence="7 8">
    <name type="scientific">Candidula unifasciata</name>
    <dbReference type="NCBI Taxonomy" id="100452"/>
    <lineage>
        <taxon>Eukaryota</taxon>
        <taxon>Metazoa</taxon>
        <taxon>Spiralia</taxon>
        <taxon>Lophotrochozoa</taxon>
        <taxon>Mollusca</taxon>
        <taxon>Gastropoda</taxon>
        <taxon>Heterobranchia</taxon>
        <taxon>Euthyneura</taxon>
        <taxon>Panpulmonata</taxon>
        <taxon>Eupulmonata</taxon>
        <taxon>Stylommatophora</taxon>
        <taxon>Helicina</taxon>
        <taxon>Helicoidea</taxon>
        <taxon>Geomitridae</taxon>
        <taxon>Candidula</taxon>
    </lineage>
</organism>
<dbReference type="Proteomes" id="UP000678393">
    <property type="component" value="Unassembled WGS sequence"/>
</dbReference>
<keyword evidence="4" id="KW-0418">Kinase</keyword>
<dbReference type="GO" id="GO:0005524">
    <property type="term" value="F:ATP binding"/>
    <property type="evidence" value="ECO:0007669"/>
    <property type="project" value="UniProtKB-KW"/>
</dbReference>
<evidence type="ECO:0000313" key="7">
    <source>
        <dbReference type="EMBL" id="CAG5115829.1"/>
    </source>
</evidence>
<feature type="domain" description="Protein kinase" evidence="6">
    <location>
        <begin position="24"/>
        <end position="280"/>
    </location>
</feature>
<dbReference type="InterPro" id="IPR000719">
    <property type="entry name" value="Prot_kinase_dom"/>
</dbReference>
<comment type="caution">
    <text evidence="7">The sequence shown here is derived from an EMBL/GenBank/DDBJ whole genome shotgun (WGS) entry which is preliminary data.</text>
</comment>
<reference evidence="7" key="1">
    <citation type="submission" date="2021-04" db="EMBL/GenBank/DDBJ databases">
        <authorList>
            <consortium name="Molecular Ecology Group"/>
        </authorList>
    </citation>
    <scope>NUCLEOTIDE SEQUENCE</scope>
</reference>
<keyword evidence="5" id="KW-0067">ATP-binding</keyword>
<dbReference type="SMART" id="SM00220">
    <property type="entry name" value="S_TKc"/>
    <property type="match status" value="1"/>
</dbReference>
<dbReference type="CDD" id="cd00180">
    <property type="entry name" value="PKc"/>
    <property type="match status" value="1"/>
</dbReference>
<evidence type="ECO:0000256" key="5">
    <source>
        <dbReference type="ARBA" id="ARBA00022840"/>
    </source>
</evidence>
<protein>
    <recommendedName>
        <fullName evidence="6">Protein kinase domain-containing protein</fullName>
    </recommendedName>
</protein>
<evidence type="ECO:0000256" key="2">
    <source>
        <dbReference type="ARBA" id="ARBA00022679"/>
    </source>
</evidence>